<evidence type="ECO:0000256" key="2">
    <source>
        <dbReference type="ARBA" id="ARBA00007102"/>
    </source>
</evidence>
<dbReference type="InterPro" id="IPR027486">
    <property type="entry name" value="Ribosomal_uS10_dom"/>
</dbReference>
<keyword evidence="10" id="KW-1185">Reference proteome</keyword>
<evidence type="ECO:0000256" key="4">
    <source>
        <dbReference type="ARBA" id="ARBA00023128"/>
    </source>
</evidence>
<keyword evidence="5" id="KW-0687">Ribonucleoprotein</keyword>
<dbReference type="Proteomes" id="UP001159363">
    <property type="component" value="Chromosome 4"/>
</dbReference>
<evidence type="ECO:0000256" key="7">
    <source>
        <dbReference type="ARBA" id="ARBA00035544"/>
    </source>
</evidence>
<dbReference type="PANTHER" id="PTHR13334">
    <property type="entry name" value="MITOCHONDRIAL 28S RIBOSOMAL PROTEIN S10"/>
    <property type="match status" value="1"/>
</dbReference>
<evidence type="ECO:0000256" key="1">
    <source>
        <dbReference type="ARBA" id="ARBA00004173"/>
    </source>
</evidence>
<organism evidence="9 10">
    <name type="scientific">Dryococelus australis</name>
    <dbReference type="NCBI Taxonomy" id="614101"/>
    <lineage>
        <taxon>Eukaryota</taxon>
        <taxon>Metazoa</taxon>
        <taxon>Ecdysozoa</taxon>
        <taxon>Arthropoda</taxon>
        <taxon>Hexapoda</taxon>
        <taxon>Insecta</taxon>
        <taxon>Pterygota</taxon>
        <taxon>Neoptera</taxon>
        <taxon>Polyneoptera</taxon>
        <taxon>Phasmatodea</taxon>
        <taxon>Verophasmatodea</taxon>
        <taxon>Anareolatae</taxon>
        <taxon>Phasmatidae</taxon>
        <taxon>Eurycanthinae</taxon>
        <taxon>Dryococelus</taxon>
    </lineage>
</organism>
<name>A0ABQ9HE46_9NEOP</name>
<evidence type="ECO:0000256" key="6">
    <source>
        <dbReference type="ARBA" id="ARBA00035261"/>
    </source>
</evidence>
<gene>
    <name evidence="9" type="ORF">PR048_014412</name>
</gene>
<dbReference type="Pfam" id="PF00338">
    <property type="entry name" value="Ribosomal_S10"/>
    <property type="match status" value="1"/>
</dbReference>
<feature type="domain" description="Small ribosomal subunit protein uS10" evidence="8">
    <location>
        <begin position="29"/>
        <end position="127"/>
    </location>
</feature>
<dbReference type="EMBL" id="JARBHB010000005">
    <property type="protein sequence ID" value="KAJ8882601.1"/>
    <property type="molecule type" value="Genomic_DNA"/>
</dbReference>
<accession>A0ABQ9HE46</accession>
<dbReference type="SUPFAM" id="SSF54999">
    <property type="entry name" value="Ribosomal protein S10"/>
    <property type="match status" value="1"/>
</dbReference>
<comment type="similarity">
    <text evidence="2">Belongs to the universal ribosomal protein uS10 family.</text>
</comment>
<dbReference type="Gene3D" id="3.30.70.600">
    <property type="entry name" value="Ribosomal protein S10 domain"/>
    <property type="match status" value="1"/>
</dbReference>
<evidence type="ECO:0000259" key="8">
    <source>
        <dbReference type="SMART" id="SM01403"/>
    </source>
</evidence>
<dbReference type="InterPro" id="IPR040055">
    <property type="entry name" value="Ribosomal_uS10m"/>
</dbReference>
<comment type="subcellular location">
    <subcellularLocation>
        <location evidence="1">Mitochondrion</location>
    </subcellularLocation>
</comment>
<dbReference type="PANTHER" id="PTHR13334:SF4">
    <property type="entry name" value="SMALL RIBOSOMAL SUBUNIT PROTEIN US10M"/>
    <property type="match status" value="1"/>
</dbReference>
<reference evidence="9 10" key="1">
    <citation type="submission" date="2023-02" db="EMBL/GenBank/DDBJ databases">
        <title>LHISI_Scaffold_Assembly.</title>
        <authorList>
            <person name="Stuart O.P."/>
            <person name="Cleave R."/>
            <person name="Magrath M.J.L."/>
            <person name="Mikheyev A.S."/>
        </authorList>
    </citation>
    <scope>NUCLEOTIDE SEQUENCE [LARGE SCALE GENOMIC DNA]</scope>
    <source>
        <strain evidence="9">Daus_M_001</strain>
        <tissue evidence="9">Leg muscle</tissue>
    </source>
</reference>
<keyword evidence="4" id="KW-0496">Mitochondrion</keyword>
<protein>
    <recommendedName>
        <fullName evidence="6">Small ribosomal subunit protein uS10m</fullName>
    </recommendedName>
    <alternativeName>
        <fullName evidence="7">28S ribosomal protein S10, mitochondrial</fullName>
    </alternativeName>
</protein>
<evidence type="ECO:0000313" key="9">
    <source>
        <dbReference type="EMBL" id="KAJ8882601.1"/>
    </source>
</evidence>
<dbReference type="InterPro" id="IPR036838">
    <property type="entry name" value="Ribosomal_uS10_dom_sf"/>
</dbReference>
<evidence type="ECO:0000256" key="3">
    <source>
        <dbReference type="ARBA" id="ARBA00022980"/>
    </source>
</evidence>
<dbReference type="SMART" id="SM01403">
    <property type="entry name" value="Ribosomal_S10"/>
    <property type="match status" value="1"/>
</dbReference>
<proteinExistence type="inferred from homology"/>
<comment type="caution">
    <text evidence="9">The sequence shown here is derived from an EMBL/GenBank/DDBJ whole genome shotgun (WGS) entry which is preliminary data.</text>
</comment>
<evidence type="ECO:0000313" key="10">
    <source>
        <dbReference type="Proteomes" id="UP001159363"/>
    </source>
</evidence>
<keyword evidence="3" id="KW-0689">Ribosomal protein</keyword>
<sequence length="142" mass="16565">MKTASTCLVVHDADMLQVEEKDELYRMLELEAKGHDAAVLKSYEWFVTTAAREFDIKIGKCWALRKPVFNRMTLLKSVHIYKKHRVQYEIRTHYRFMQFHQLTGSTADTFLEYVQRNLPEGIGLKVTRVLARSLPSHLVPPS</sequence>
<evidence type="ECO:0000256" key="5">
    <source>
        <dbReference type="ARBA" id="ARBA00023274"/>
    </source>
</evidence>